<dbReference type="Pfam" id="PF01636">
    <property type="entry name" value="APH"/>
    <property type="match status" value="1"/>
</dbReference>
<dbReference type="Gene3D" id="3.90.1200.10">
    <property type="match status" value="1"/>
</dbReference>
<dbReference type="EMBL" id="BBMN01000010">
    <property type="protein sequence ID" value="GAL06220.1"/>
    <property type="molecule type" value="Genomic_DNA"/>
</dbReference>
<reference evidence="2 3" key="1">
    <citation type="journal article" date="2014" name="Genome Announc.">
        <title>Draft Genome Sequences of Two Vibrionaceae Species, Vibrio ponticus C121 and Photobacterium aphoticum C119, Isolated as Coral Reef Microbiota.</title>
        <authorList>
            <person name="Al-saari N."/>
            <person name="Meirelles P.M."/>
            <person name="Mino S."/>
            <person name="Suda W."/>
            <person name="Oshima K."/>
            <person name="Hattori M."/>
            <person name="Ohkuma M."/>
            <person name="Thompson F.L."/>
            <person name="Gomez-Gil B."/>
            <person name="Sawabe T."/>
            <person name="Sawabe T."/>
        </authorList>
    </citation>
    <scope>NUCLEOTIDE SEQUENCE [LARGE SCALE GENOMIC DNA]</scope>
    <source>
        <strain evidence="2 3">JCM 19237</strain>
    </source>
</reference>
<dbReference type="AlphaFoldDB" id="A0A090QSQ2"/>
<protein>
    <recommendedName>
        <fullName evidence="1">Aminoglycoside phosphotransferase domain-containing protein</fullName>
    </recommendedName>
</protein>
<proteinExistence type="predicted"/>
<evidence type="ECO:0000313" key="3">
    <source>
        <dbReference type="Proteomes" id="UP000029227"/>
    </source>
</evidence>
<dbReference type="InterPro" id="IPR011009">
    <property type="entry name" value="Kinase-like_dom_sf"/>
</dbReference>
<accession>A0A090QSQ2</accession>
<gene>
    <name evidence="2" type="ORF">JCM19237_1865</name>
</gene>
<evidence type="ECO:0000259" key="1">
    <source>
        <dbReference type="Pfam" id="PF01636"/>
    </source>
</evidence>
<dbReference type="eggNOG" id="COG2334">
    <property type="taxonomic scope" value="Bacteria"/>
</dbReference>
<dbReference type="InterPro" id="IPR002575">
    <property type="entry name" value="Aminoglycoside_PTrfase"/>
</dbReference>
<dbReference type="Proteomes" id="UP000029227">
    <property type="component" value="Unassembled WGS sequence"/>
</dbReference>
<comment type="caution">
    <text evidence="2">The sequence shown here is derived from an EMBL/GenBank/DDBJ whole genome shotgun (WGS) entry which is preliminary data.</text>
</comment>
<dbReference type="SUPFAM" id="SSF56112">
    <property type="entry name" value="Protein kinase-like (PK-like)"/>
    <property type="match status" value="1"/>
</dbReference>
<feature type="domain" description="Aminoglycoside phosphotransferase" evidence="1">
    <location>
        <begin position="64"/>
        <end position="123"/>
    </location>
</feature>
<name>A0A090QSQ2_9GAMM</name>
<dbReference type="STRING" id="754436.JCM19237_1865"/>
<evidence type="ECO:0000313" key="2">
    <source>
        <dbReference type="EMBL" id="GAL06220.1"/>
    </source>
</evidence>
<organism evidence="2 3">
    <name type="scientific">Photobacterium aphoticum</name>
    <dbReference type="NCBI Taxonomy" id="754436"/>
    <lineage>
        <taxon>Bacteria</taxon>
        <taxon>Pseudomonadati</taxon>
        <taxon>Pseudomonadota</taxon>
        <taxon>Gammaproteobacteria</taxon>
        <taxon>Vibrionales</taxon>
        <taxon>Vibrionaceae</taxon>
        <taxon>Photobacterium</taxon>
    </lineage>
</organism>
<sequence>MPRCVGIEGDQERLTFVAGETFNYPLTGAIARLDALRSAGALLRRIHDASVSFLSASSLATDADERIWMLPPREPVEVICHGDFAPYNVALQQGQVVGVFDFDTAHPAPRLWDLAYAIYCWAPFKTHEADRLGMLDDQITRAKAFCDSYGATQAQRVALATAMVERLTALVDFMHAEAKSGNAQFAANIADGHHLAYVADIDYIQRHAVAITQGILMTSDHE</sequence>